<reference evidence="1 2" key="1">
    <citation type="submission" date="2021-04" db="EMBL/GenBank/DDBJ databases">
        <title>Magnetospirillum sulfuroxidans sp. nov., a facultative chemolithoautotrophic sulfur-oxidizing alphaproteobacterium isolated from freshwater sediment and proposals for Paramagetospirillum gen. nov., and Magnetospirillaceae fam. nov.</title>
        <authorList>
            <person name="Koziaeva V."/>
            <person name="Geelhoed J.S."/>
            <person name="Sorokin D.Y."/>
            <person name="Grouzdev D.S."/>
        </authorList>
    </citation>
    <scope>NUCLEOTIDE SEQUENCE [LARGE SCALE GENOMIC DNA]</scope>
    <source>
        <strain evidence="1 2">J10</strain>
    </source>
</reference>
<dbReference type="InterPro" id="IPR010323">
    <property type="entry name" value="DUF924"/>
</dbReference>
<sequence length="182" mass="20702">MTDPRATAIVEFWFAPGMERRWFASDADFDRQLAERFGADLALAAQGQLDHWLERADTALALIILLDQVPRNVFRGKYQAFAFDSKALALAEGALLRGHDRALAPIRRRFLYLPFEHSEVLADQKYCVSLFEQAGDDSEGLEYARQHLAVIERFGRFPHRNAALERETTPEEEIYLAQGGGF</sequence>
<organism evidence="1 2">
    <name type="scientific">Magnetospirillum sulfuroxidans</name>
    <dbReference type="NCBI Taxonomy" id="611300"/>
    <lineage>
        <taxon>Bacteria</taxon>
        <taxon>Pseudomonadati</taxon>
        <taxon>Pseudomonadota</taxon>
        <taxon>Alphaproteobacteria</taxon>
        <taxon>Rhodospirillales</taxon>
        <taxon>Rhodospirillaceae</taxon>
        <taxon>Magnetospirillum</taxon>
    </lineage>
</organism>
<dbReference type="Pfam" id="PF06041">
    <property type="entry name" value="DUF924"/>
    <property type="match status" value="1"/>
</dbReference>
<protein>
    <submittedName>
        <fullName evidence="1">DUF924 domain-containing protein</fullName>
    </submittedName>
</protein>
<evidence type="ECO:0000313" key="2">
    <source>
        <dbReference type="Proteomes" id="UP000680714"/>
    </source>
</evidence>
<keyword evidence="2" id="KW-1185">Reference proteome</keyword>
<dbReference type="Proteomes" id="UP000680714">
    <property type="component" value="Unassembled WGS sequence"/>
</dbReference>
<dbReference type="RefSeq" id="WP_211550037.1">
    <property type="nucleotide sequence ID" value="NZ_JAGTUF010000014.1"/>
</dbReference>
<proteinExistence type="predicted"/>
<dbReference type="Gene3D" id="1.20.58.320">
    <property type="entry name" value="TPR-like"/>
    <property type="match status" value="1"/>
</dbReference>
<dbReference type="InterPro" id="IPR011990">
    <property type="entry name" value="TPR-like_helical_dom_sf"/>
</dbReference>
<accession>A0ABS5IEN4</accession>
<dbReference type="Gene3D" id="1.25.40.10">
    <property type="entry name" value="Tetratricopeptide repeat domain"/>
    <property type="match status" value="1"/>
</dbReference>
<name>A0ABS5IEN4_9PROT</name>
<comment type="caution">
    <text evidence="1">The sequence shown here is derived from an EMBL/GenBank/DDBJ whole genome shotgun (WGS) entry which is preliminary data.</text>
</comment>
<dbReference type="EMBL" id="JAGTUF010000014">
    <property type="protein sequence ID" value="MBR9972864.1"/>
    <property type="molecule type" value="Genomic_DNA"/>
</dbReference>
<dbReference type="SUPFAM" id="SSF48452">
    <property type="entry name" value="TPR-like"/>
    <property type="match status" value="1"/>
</dbReference>
<evidence type="ECO:0000313" key="1">
    <source>
        <dbReference type="EMBL" id="MBR9972864.1"/>
    </source>
</evidence>
<gene>
    <name evidence="1" type="ORF">KEC16_14155</name>
</gene>